<name>A0A6G0THX5_APHGL</name>
<keyword evidence="8" id="KW-0675">Receptor</keyword>
<dbReference type="PANTHER" id="PTHR21137:SF35">
    <property type="entry name" value="ODORANT RECEPTOR 19A-RELATED"/>
    <property type="match status" value="1"/>
</dbReference>
<dbReference type="Pfam" id="PF02949">
    <property type="entry name" value="7tm_6"/>
    <property type="match status" value="2"/>
</dbReference>
<keyword evidence="5" id="KW-0552">Olfaction</keyword>
<keyword evidence="7 10" id="KW-0472">Membrane</keyword>
<feature type="transmembrane region" description="Helical" evidence="10">
    <location>
        <begin position="511"/>
        <end position="528"/>
    </location>
</feature>
<protein>
    <recommendedName>
        <fullName evidence="13">Odorant receptor</fullName>
    </recommendedName>
</protein>
<evidence type="ECO:0000256" key="1">
    <source>
        <dbReference type="ARBA" id="ARBA00004651"/>
    </source>
</evidence>
<dbReference type="Proteomes" id="UP000475862">
    <property type="component" value="Unassembled WGS sequence"/>
</dbReference>
<evidence type="ECO:0000256" key="9">
    <source>
        <dbReference type="ARBA" id="ARBA00023224"/>
    </source>
</evidence>
<keyword evidence="4 10" id="KW-0812">Transmembrane</keyword>
<evidence type="ECO:0000256" key="4">
    <source>
        <dbReference type="ARBA" id="ARBA00022692"/>
    </source>
</evidence>
<sequence length="821" mass="92634">MAQSSAAMAHSPSTTVVDVSLFKTIGLHQLLCPVNRGGYSVRFRRALMTALGLSFALHAFQVPWLYCALNDLQRFAYMAAVIIYGMMCAFKGYVLVTNSDRLWWTLDAAGYGYTECGGRDPSALRRCRVTLSALLRSFVALSYATLIVWIVLPFFVDEYTPITNLDGTVTRYRTTIHNMQFPVPLSVYNSRPVWTLVYVTEVSVCIVNVFIWSIFDCYLVTMCFVLNAQFRTMSTGYVTLGRRRVKPLPQDTPVKDVRIKFNDVKSNHYDDLIGHIEDNRKLIKAFDVFFDIVRPVVLVQIGNGSYSVISLIFLTSLMYLMGVPVLSASFLKFICGVISLTLELFIFCYGFNHIETAKSNINFGLYSSNWTEMDLKFKKTLLLAMKMNSSHKRVMKVSPNSSVGLEMFARVSDEYVILNSIPSSTASDHYETVAAFREADDGRWAREDGGTAVDVRLFKAIGMYQLLYPAECGLNDGGDGYRTAVLAAMGLVLGLQSMQVCRLYLARHDIQMFANMGMLVVYGFMCLLKGHTTATNASRICVTLDAARYAFTGCGGRDPSVMRRCRATLSTILRTFVALSFGTLVVWIIIPWFMASEYDDMPTVWAVVYVVESVIFTVNVFLWTSFDCYLVTMCFVFDALFRTMSAGYEKLGHASRPYSHGRQPLRSHRGQDTDVKRNLLKFPNDYDDLVSHIKDNQKIIEKYELFFQIVRPVVLLQIANGSYSIITLIFLTSIAYLNGDSIVSPAIFKLVCALISLTIELYIYCYGFNHIEDGRSTVNFGLYSCNWTDKDLQFKKTLLLAMTINSAHKLKMKVSPNSIIN</sequence>
<dbReference type="GO" id="GO:0007165">
    <property type="term" value="P:signal transduction"/>
    <property type="evidence" value="ECO:0007669"/>
    <property type="project" value="UniProtKB-KW"/>
</dbReference>
<reference evidence="11 12" key="1">
    <citation type="submission" date="2019-08" db="EMBL/GenBank/DDBJ databases">
        <title>The genome of the soybean aphid Biotype 1, its phylome, world population structure and adaptation to the North American continent.</title>
        <authorList>
            <person name="Giordano R."/>
            <person name="Donthu R.K."/>
            <person name="Hernandez A.G."/>
            <person name="Wright C.L."/>
            <person name="Zimin A.V."/>
        </authorList>
    </citation>
    <scope>NUCLEOTIDE SEQUENCE [LARGE SCALE GENOMIC DNA]</scope>
    <source>
        <tissue evidence="11">Whole aphids</tissue>
    </source>
</reference>
<feature type="transmembrane region" description="Helical" evidence="10">
    <location>
        <begin position="46"/>
        <end position="64"/>
    </location>
</feature>
<feature type="transmembrane region" description="Helical" evidence="10">
    <location>
        <begin position="330"/>
        <end position="351"/>
    </location>
</feature>
<comment type="subcellular location">
    <subcellularLocation>
        <location evidence="1">Cell membrane</location>
        <topology evidence="1">Multi-pass membrane protein</topology>
    </subcellularLocation>
</comment>
<feature type="transmembrane region" description="Helical" evidence="10">
    <location>
        <begin position="133"/>
        <end position="156"/>
    </location>
</feature>
<evidence type="ECO:0008006" key="13">
    <source>
        <dbReference type="Google" id="ProtNLM"/>
    </source>
</evidence>
<evidence type="ECO:0000256" key="8">
    <source>
        <dbReference type="ARBA" id="ARBA00023170"/>
    </source>
</evidence>
<feature type="transmembrane region" description="Helical" evidence="10">
    <location>
        <begin position="484"/>
        <end position="505"/>
    </location>
</feature>
<keyword evidence="12" id="KW-1185">Reference proteome</keyword>
<feature type="transmembrane region" description="Helical" evidence="10">
    <location>
        <begin position="742"/>
        <end position="765"/>
    </location>
</feature>
<evidence type="ECO:0000313" key="12">
    <source>
        <dbReference type="Proteomes" id="UP000475862"/>
    </source>
</evidence>
<dbReference type="GO" id="GO:0004984">
    <property type="term" value="F:olfactory receptor activity"/>
    <property type="evidence" value="ECO:0007669"/>
    <property type="project" value="InterPro"/>
</dbReference>
<feature type="transmembrane region" description="Helical" evidence="10">
    <location>
        <begin position="304"/>
        <end position="324"/>
    </location>
</feature>
<feature type="transmembrane region" description="Helical" evidence="10">
    <location>
        <begin position="193"/>
        <end position="226"/>
    </location>
</feature>
<evidence type="ECO:0000256" key="7">
    <source>
        <dbReference type="ARBA" id="ARBA00023136"/>
    </source>
</evidence>
<gene>
    <name evidence="11" type="ORF">AGLY_009716</name>
</gene>
<keyword evidence="9" id="KW-0807">Transducer</keyword>
<accession>A0A6G0THX5</accession>
<dbReference type="InterPro" id="IPR004117">
    <property type="entry name" value="7tm6_olfct_rcpt"/>
</dbReference>
<feature type="transmembrane region" description="Helical" evidence="10">
    <location>
        <begin position="76"/>
        <end position="96"/>
    </location>
</feature>
<feature type="transmembrane region" description="Helical" evidence="10">
    <location>
        <begin position="572"/>
        <end position="594"/>
    </location>
</feature>
<dbReference type="EMBL" id="VYZN01000038">
    <property type="protein sequence ID" value="KAE9532635.1"/>
    <property type="molecule type" value="Genomic_DNA"/>
</dbReference>
<dbReference type="AlphaFoldDB" id="A0A6G0THX5"/>
<evidence type="ECO:0000256" key="5">
    <source>
        <dbReference type="ARBA" id="ARBA00022725"/>
    </source>
</evidence>
<dbReference type="GO" id="GO:0005886">
    <property type="term" value="C:plasma membrane"/>
    <property type="evidence" value="ECO:0007669"/>
    <property type="project" value="UniProtKB-SubCell"/>
</dbReference>
<evidence type="ECO:0000256" key="3">
    <source>
        <dbReference type="ARBA" id="ARBA00022606"/>
    </source>
</evidence>
<feature type="transmembrane region" description="Helical" evidence="10">
    <location>
        <begin position="614"/>
        <end position="641"/>
    </location>
</feature>
<comment type="caution">
    <text evidence="11">The sequence shown here is derived from an EMBL/GenBank/DDBJ whole genome shotgun (WGS) entry which is preliminary data.</text>
</comment>
<organism evidence="11 12">
    <name type="scientific">Aphis glycines</name>
    <name type="common">Soybean aphid</name>
    <dbReference type="NCBI Taxonomy" id="307491"/>
    <lineage>
        <taxon>Eukaryota</taxon>
        <taxon>Metazoa</taxon>
        <taxon>Ecdysozoa</taxon>
        <taxon>Arthropoda</taxon>
        <taxon>Hexapoda</taxon>
        <taxon>Insecta</taxon>
        <taxon>Pterygota</taxon>
        <taxon>Neoptera</taxon>
        <taxon>Paraneoptera</taxon>
        <taxon>Hemiptera</taxon>
        <taxon>Sternorrhyncha</taxon>
        <taxon>Aphidomorpha</taxon>
        <taxon>Aphidoidea</taxon>
        <taxon>Aphididae</taxon>
        <taxon>Aphidini</taxon>
        <taxon>Aphis</taxon>
        <taxon>Aphis</taxon>
    </lineage>
</organism>
<feature type="non-terminal residue" evidence="11">
    <location>
        <position position="821"/>
    </location>
</feature>
<keyword evidence="2" id="KW-1003">Cell membrane</keyword>
<evidence type="ECO:0000256" key="2">
    <source>
        <dbReference type="ARBA" id="ARBA00022475"/>
    </source>
</evidence>
<evidence type="ECO:0000313" key="11">
    <source>
        <dbReference type="EMBL" id="KAE9532635.1"/>
    </source>
</evidence>
<dbReference type="GO" id="GO:0005549">
    <property type="term" value="F:odorant binding"/>
    <property type="evidence" value="ECO:0007669"/>
    <property type="project" value="InterPro"/>
</dbReference>
<evidence type="ECO:0000256" key="6">
    <source>
        <dbReference type="ARBA" id="ARBA00022989"/>
    </source>
</evidence>
<proteinExistence type="predicted"/>
<feature type="transmembrane region" description="Helical" evidence="10">
    <location>
        <begin position="713"/>
        <end position="736"/>
    </location>
</feature>
<keyword evidence="3" id="KW-0716">Sensory transduction</keyword>
<dbReference type="PANTHER" id="PTHR21137">
    <property type="entry name" value="ODORANT RECEPTOR"/>
    <property type="match status" value="1"/>
</dbReference>
<evidence type="ECO:0000256" key="10">
    <source>
        <dbReference type="SAM" id="Phobius"/>
    </source>
</evidence>
<keyword evidence="6 10" id="KW-1133">Transmembrane helix</keyword>
<dbReference type="OrthoDB" id="6617147at2759"/>